<comment type="caution">
    <text evidence="3">The sequence shown here is derived from an EMBL/GenBank/DDBJ whole genome shotgun (WGS) entry which is preliminary data.</text>
</comment>
<feature type="coiled-coil region" evidence="1">
    <location>
        <begin position="418"/>
        <end position="448"/>
    </location>
</feature>
<accession>A0A814DN63</accession>
<dbReference type="Proteomes" id="UP000663879">
    <property type="component" value="Unassembled WGS sequence"/>
</dbReference>
<keyword evidence="2" id="KW-1133">Transmembrane helix</keyword>
<feature type="transmembrane region" description="Helical" evidence="2">
    <location>
        <begin position="529"/>
        <end position="548"/>
    </location>
</feature>
<evidence type="ECO:0000256" key="1">
    <source>
        <dbReference type="SAM" id="Coils"/>
    </source>
</evidence>
<keyword evidence="1" id="KW-0175">Coiled coil</keyword>
<dbReference type="AlphaFoldDB" id="A0A814DN63"/>
<proteinExistence type="predicted"/>
<evidence type="ECO:0000256" key="2">
    <source>
        <dbReference type="SAM" id="Phobius"/>
    </source>
</evidence>
<evidence type="ECO:0000313" key="4">
    <source>
        <dbReference type="Proteomes" id="UP000663879"/>
    </source>
</evidence>
<feature type="coiled-coil region" evidence="1">
    <location>
        <begin position="324"/>
        <end position="351"/>
    </location>
</feature>
<keyword evidence="4" id="KW-1185">Reference proteome</keyword>
<organism evidence="3 4">
    <name type="scientific">Brachionus calyciflorus</name>
    <dbReference type="NCBI Taxonomy" id="104777"/>
    <lineage>
        <taxon>Eukaryota</taxon>
        <taxon>Metazoa</taxon>
        <taxon>Spiralia</taxon>
        <taxon>Gnathifera</taxon>
        <taxon>Rotifera</taxon>
        <taxon>Eurotatoria</taxon>
        <taxon>Monogononta</taxon>
        <taxon>Pseudotrocha</taxon>
        <taxon>Ploima</taxon>
        <taxon>Brachionidae</taxon>
        <taxon>Brachionus</taxon>
    </lineage>
</organism>
<gene>
    <name evidence="3" type="ORF">OXX778_LOCUS14431</name>
</gene>
<sequence length="625" mass="74015">MPSIDLAIYCERWNIIGSFFSDVIEINGADVEIYLNGWNGSDGSFDISNILQYIEQNKKEIEEKRKELKYLINFQNLLQSESEFLLRDLVQIYKSESFYEKFERLKNEKTDQEKEDLFKKFQDFFRIKISCFSYFNEHKDEIKRKLENIIKKYQLLDKNKDAEDKESFVESCTKINTELENFSNKFINKFQIFDQQFNTKKYIEIDGTSFEISANDLEDIDKAIINLEKQIHAQEIKIIDQNKLEEHLKDYNNLTLKIKDLEKDIYEQLEKIDNDSNNEDNLNKDLFKNILSLKSEIEQVIAKHYIELDSEKDSKSIEKISKVFVDFKEIIKNVEKTIKELEKLQKSKSNSDSNLENETKCFKIVEMDYLFKQINSQVDYISQKFKFFKEESFQIIFHSDDSISQSTFIQELELKDILKNLSELHSTLKTKCDQIKNAEKKLKNFLNKINYDSLKNYELKRNKCVEFILKSLYFKYYSFFYSCYELKGSDGENGGNSGVYKIKNNKFLVCNVEGKGGRNGPSLKGIYTYNYFATAFMGLFAISIFPYFKFVKKGFMEKTFMDNIEEKILEIGYFSKGPYLIESTITAKDGTVANEKRFMMHLKEIEYQIENPFNCKNLNDFLIQI</sequence>
<protein>
    <submittedName>
        <fullName evidence="3">Uncharacterized protein</fullName>
    </submittedName>
</protein>
<reference evidence="3" key="1">
    <citation type="submission" date="2021-02" db="EMBL/GenBank/DDBJ databases">
        <authorList>
            <person name="Nowell W R."/>
        </authorList>
    </citation>
    <scope>NUCLEOTIDE SEQUENCE</scope>
    <source>
        <strain evidence="3">Ploen Becks lab</strain>
    </source>
</reference>
<evidence type="ECO:0000313" key="3">
    <source>
        <dbReference type="EMBL" id="CAF0960679.1"/>
    </source>
</evidence>
<name>A0A814DN63_9BILA</name>
<keyword evidence="2" id="KW-0472">Membrane</keyword>
<keyword evidence="2" id="KW-0812">Transmembrane</keyword>
<dbReference type="EMBL" id="CAJNOC010002968">
    <property type="protein sequence ID" value="CAF0960679.1"/>
    <property type="molecule type" value="Genomic_DNA"/>
</dbReference>
<feature type="coiled-coil region" evidence="1">
    <location>
        <begin position="217"/>
        <end position="278"/>
    </location>
</feature>